<name>A0A840QGV2_9PSEU</name>
<dbReference type="SUPFAM" id="SSF53649">
    <property type="entry name" value="Alkaline phosphatase-like"/>
    <property type="match status" value="1"/>
</dbReference>
<dbReference type="EMBL" id="JACHIW010000002">
    <property type="protein sequence ID" value="MBB5159357.1"/>
    <property type="molecule type" value="Genomic_DNA"/>
</dbReference>
<reference evidence="4 5" key="1">
    <citation type="submission" date="2020-08" db="EMBL/GenBank/DDBJ databases">
        <title>Sequencing the genomes of 1000 actinobacteria strains.</title>
        <authorList>
            <person name="Klenk H.-P."/>
        </authorList>
    </citation>
    <scope>NUCLEOTIDE SEQUENCE [LARGE SCALE GENOMIC DNA]</scope>
    <source>
        <strain evidence="4 5">DSM 45584</strain>
    </source>
</reference>
<dbReference type="PANTHER" id="PTHR42693">
    <property type="entry name" value="ARYLSULFATASE FAMILY MEMBER"/>
    <property type="match status" value="1"/>
</dbReference>
<proteinExistence type="inferred from homology"/>
<dbReference type="Pfam" id="PF00884">
    <property type="entry name" value="Sulfatase"/>
    <property type="match status" value="1"/>
</dbReference>
<gene>
    <name evidence="4" type="ORF">BJ970_006956</name>
</gene>
<evidence type="ECO:0000256" key="2">
    <source>
        <dbReference type="ARBA" id="ARBA00022801"/>
    </source>
</evidence>
<evidence type="ECO:0000256" key="1">
    <source>
        <dbReference type="ARBA" id="ARBA00008779"/>
    </source>
</evidence>
<dbReference type="CDD" id="cd16025">
    <property type="entry name" value="PAS_like"/>
    <property type="match status" value="1"/>
</dbReference>
<evidence type="ECO:0000313" key="5">
    <source>
        <dbReference type="Proteomes" id="UP000584374"/>
    </source>
</evidence>
<dbReference type="PANTHER" id="PTHR42693:SF53">
    <property type="entry name" value="ENDO-4-O-SULFATASE"/>
    <property type="match status" value="1"/>
</dbReference>
<keyword evidence="2 4" id="KW-0378">Hydrolase</keyword>
<dbReference type="InterPro" id="IPR017850">
    <property type="entry name" value="Alkaline_phosphatase_core_sf"/>
</dbReference>
<evidence type="ECO:0000259" key="3">
    <source>
        <dbReference type="Pfam" id="PF00884"/>
    </source>
</evidence>
<dbReference type="InterPro" id="IPR050738">
    <property type="entry name" value="Sulfatase"/>
</dbReference>
<sequence>MTNVVLILADDLGYSDVGAYGGEIRTPNLDRLAAGGVRLTQFYNTARCSPSRASLLTGLHPQQTGIGILTNDESPTGYPGTLSRRCATAAEVLGANGFSSYLSGKWHLTNDVVNPNDAWPTRRGFDRFFGTLIGCGSYYEPKTLMRGEESAQDEVKDHAFFYTDAIADEGAKFIREHVRDHGDRPFFLYTAFTAPHWPLHAHEEDIAAYDGRYDDGWDELRKRRLARMVASGLLEEDTALSERDPSQPAWQDAQHKPWQLRRMQAYAAQVDRMDRGIGTLIRELEAHGILDDTLIIFLSDNGASNEDLPQGDPDRFHRRTDILSHETRDGRPVLIGNDPDVPPGGENTYASYGRAWANLSNTPFRYYKKWVHEGGIAAPFIAHWPAGGLEAGGIVRQPFQLVDVLPTLLEVTGSAAPDQELRLEGRSMLPAWRGETVDEADLYWEHCGNAAIRRDRWKLVRAYPEAWELYDLTRDRTELHDLAAQEPEVVAELAAAWEAWTARIGVIPFETTIAFYREMGIPEPRATVIASSEDYL</sequence>
<organism evidence="4 5">
    <name type="scientific">Saccharopolyspora phatthalungensis</name>
    <dbReference type="NCBI Taxonomy" id="664693"/>
    <lineage>
        <taxon>Bacteria</taxon>
        <taxon>Bacillati</taxon>
        <taxon>Actinomycetota</taxon>
        <taxon>Actinomycetes</taxon>
        <taxon>Pseudonocardiales</taxon>
        <taxon>Pseudonocardiaceae</taxon>
        <taxon>Saccharopolyspora</taxon>
    </lineage>
</organism>
<feature type="domain" description="Sulfatase N-terminal" evidence="3">
    <location>
        <begin position="3"/>
        <end position="413"/>
    </location>
</feature>
<comment type="similarity">
    <text evidence="1">Belongs to the sulfatase family.</text>
</comment>
<dbReference type="InterPro" id="IPR000917">
    <property type="entry name" value="Sulfatase_N"/>
</dbReference>
<dbReference type="AlphaFoldDB" id="A0A840QGV2"/>
<dbReference type="Gene3D" id="3.30.1120.10">
    <property type="match status" value="1"/>
</dbReference>
<dbReference type="Gene3D" id="3.40.720.10">
    <property type="entry name" value="Alkaline Phosphatase, subunit A"/>
    <property type="match status" value="1"/>
</dbReference>
<accession>A0A840QGV2</accession>
<protein>
    <submittedName>
        <fullName evidence="4">Arylsulfatase</fullName>
        <ecNumber evidence="4">3.1.6.1</ecNumber>
    </submittedName>
</protein>
<dbReference type="RefSeq" id="WP_184731702.1">
    <property type="nucleotide sequence ID" value="NZ_JACHIW010000002.1"/>
</dbReference>
<dbReference type="Proteomes" id="UP000584374">
    <property type="component" value="Unassembled WGS sequence"/>
</dbReference>
<evidence type="ECO:0000313" key="4">
    <source>
        <dbReference type="EMBL" id="MBB5159357.1"/>
    </source>
</evidence>
<dbReference type="GO" id="GO:0004065">
    <property type="term" value="F:arylsulfatase activity"/>
    <property type="evidence" value="ECO:0007669"/>
    <property type="project" value="UniProtKB-EC"/>
</dbReference>
<dbReference type="EC" id="3.1.6.1" evidence="4"/>
<comment type="caution">
    <text evidence="4">The sequence shown here is derived from an EMBL/GenBank/DDBJ whole genome shotgun (WGS) entry which is preliminary data.</text>
</comment>
<keyword evidence="5" id="KW-1185">Reference proteome</keyword>